<organism evidence="2 3">
    <name type="scientific">Neogemmobacter tilapiae</name>
    <dbReference type="NCBI Taxonomy" id="875041"/>
    <lineage>
        <taxon>Bacteria</taxon>
        <taxon>Pseudomonadati</taxon>
        <taxon>Pseudomonadota</taxon>
        <taxon>Alphaproteobacteria</taxon>
        <taxon>Rhodobacterales</taxon>
        <taxon>Paracoccaceae</taxon>
        <taxon>Neogemmobacter</taxon>
    </lineage>
</organism>
<accession>A0A918TLX7</accession>
<reference evidence="2" key="1">
    <citation type="journal article" date="2014" name="Int. J. Syst. Evol. Microbiol.">
        <title>Complete genome sequence of Corynebacterium casei LMG S-19264T (=DSM 44701T), isolated from a smear-ripened cheese.</title>
        <authorList>
            <consortium name="US DOE Joint Genome Institute (JGI-PGF)"/>
            <person name="Walter F."/>
            <person name="Albersmeier A."/>
            <person name="Kalinowski J."/>
            <person name="Ruckert C."/>
        </authorList>
    </citation>
    <scope>NUCLEOTIDE SEQUENCE</scope>
    <source>
        <strain evidence="2">KCTC 23310</strain>
    </source>
</reference>
<dbReference type="EMBL" id="BMYJ01000004">
    <property type="protein sequence ID" value="GHC53587.1"/>
    <property type="molecule type" value="Genomic_DNA"/>
</dbReference>
<dbReference type="AlphaFoldDB" id="A0A918TLX7"/>
<protein>
    <submittedName>
        <fullName evidence="2">Uncharacterized protein</fullName>
    </submittedName>
</protein>
<gene>
    <name evidence="2" type="ORF">GCM10007315_15390</name>
</gene>
<comment type="caution">
    <text evidence="2">The sequence shown here is derived from an EMBL/GenBank/DDBJ whole genome shotgun (WGS) entry which is preliminary data.</text>
</comment>
<name>A0A918TLX7_9RHOB</name>
<proteinExistence type="predicted"/>
<evidence type="ECO:0000313" key="3">
    <source>
        <dbReference type="Proteomes" id="UP000638981"/>
    </source>
</evidence>
<evidence type="ECO:0000313" key="2">
    <source>
        <dbReference type="EMBL" id="GHC53587.1"/>
    </source>
</evidence>
<feature type="region of interest" description="Disordered" evidence="1">
    <location>
        <begin position="97"/>
        <end position="118"/>
    </location>
</feature>
<dbReference type="Proteomes" id="UP000638981">
    <property type="component" value="Unassembled WGS sequence"/>
</dbReference>
<keyword evidence="3" id="KW-1185">Reference proteome</keyword>
<reference evidence="2" key="2">
    <citation type="submission" date="2020-09" db="EMBL/GenBank/DDBJ databases">
        <authorList>
            <person name="Sun Q."/>
            <person name="Kim S."/>
        </authorList>
    </citation>
    <scope>NUCLEOTIDE SEQUENCE</scope>
    <source>
        <strain evidence="2">KCTC 23310</strain>
    </source>
</reference>
<sequence length="118" mass="12175">MGDDGGLMWPIDAGAGLDVAFEIVGVEFDEAGHDQITLAIHGSRWDGGSVQNLGDAAIAEDEGALADLMWQDKGGIGEDGVGHDQKSCLAVRCGKGSISGQASHRCDSLSVGPAPWNR</sequence>
<evidence type="ECO:0000256" key="1">
    <source>
        <dbReference type="SAM" id="MobiDB-lite"/>
    </source>
</evidence>